<accession>A0A540NHB1</accession>
<name>A0A540NHB1_MALBA</name>
<reference evidence="2 3" key="1">
    <citation type="journal article" date="2019" name="G3 (Bethesda)">
        <title>Sequencing of a Wild Apple (Malus baccata) Genome Unravels the Differences Between Cultivated and Wild Apple Species Regarding Disease Resistance and Cold Tolerance.</title>
        <authorList>
            <person name="Chen X."/>
        </authorList>
    </citation>
    <scope>NUCLEOTIDE SEQUENCE [LARGE SCALE GENOMIC DNA]</scope>
    <source>
        <strain evidence="3">cv. Shandingzi</strain>
        <tissue evidence="2">Leaves</tissue>
    </source>
</reference>
<evidence type="ECO:0000259" key="1">
    <source>
        <dbReference type="SMART" id="SM00791"/>
    </source>
</evidence>
<dbReference type="Gene3D" id="2.80.10.50">
    <property type="match status" value="2"/>
</dbReference>
<dbReference type="SUPFAM" id="SSF50382">
    <property type="entry name" value="Agglutinin"/>
    <property type="match status" value="2"/>
</dbReference>
<evidence type="ECO:0000313" key="3">
    <source>
        <dbReference type="Proteomes" id="UP000315295"/>
    </source>
</evidence>
<dbReference type="EMBL" id="VIEB01000051">
    <property type="protein sequence ID" value="TQE09900.1"/>
    <property type="molecule type" value="Genomic_DNA"/>
</dbReference>
<dbReference type="InterPro" id="IPR036242">
    <property type="entry name" value="Agglutinin_dom_sf"/>
</dbReference>
<feature type="domain" description="Agglutinin" evidence="1">
    <location>
        <begin position="2"/>
        <end position="149"/>
    </location>
</feature>
<proteinExistence type="predicted"/>
<protein>
    <recommendedName>
        <fullName evidence="1">Agglutinin domain-containing protein</fullName>
    </recommendedName>
</protein>
<evidence type="ECO:0000313" key="2">
    <source>
        <dbReference type="EMBL" id="TQE09900.1"/>
    </source>
</evidence>
<gene>
    <name evidence="2" type="ORF">C1H46_004478</name>
</gene>
<dbReference type="InterPro" id="IPR008998">
    <property type="entry name" value="Agglutinin"/>
</dbReference>
<comment type="caution">
    <text evidence="2">The sequence shown here is derived from an EMBL/GenBank/DDBJ whole genome shotgun (WGS) entry which is preliminary data.</text>
</comment>
<dbReference type="SMART" id="SM00791">
    <property type="entry name" value="Agglutinin"/>
    <property type="match status" value="2"/>
</dbReference>
<keyword evidence="3" id="KW-1185">Reference proteome</keyword>
<dbReference type="Proteomes" id="UP000315295">
    <property type="component" value="Unassembled WGS sequence"/>
</dbReference>
<dbReference type="PANTHER" id="PTHR39244">
    <property type="entry name" value="NATTERIN-4"/>
    <property type="match status" value="1"/>
</dbReference>
<organism evidence="2 3">
    <name type="scientific">Malus baccata</name>
    <name type="common">Siberian crab apple</name>
    <name type="synonym">Pyrus baccata</name>
    <dbReference type="NCBI Taxonomy" id="106549"/>
    <lineage>
        <taxon>Eukaryota</taxon>
        <taxon>Viridiplantae</taxon>
        <taxon>Streptophyta</taxon>
        <taxon>Embryophyta</taxon>
        <taxon>Tracheophyta</taxon>
        <taxon>Spermatophyta</taxon>
        <taxon>Magnoliopsida</taxon>
        <taxon>eudicotyledons</taxon>
        <taxon>Gunneridae</taxon>
        <taxon>Pentapetalae</taxon>
        <taxon>rosids</taxon>
        <taxon>fabids</taxon>
        <taxon>Rosales</taxon>
        <taxon>Rosaceae</taxon>
        <taxon>Amygdaloideae</taxon>
        <taxon>Maleae</taxon>
        <taxon>Malus</taxon>
    </lineage>
</organism>
<dbReference type="Pfam" id="PF07468">
    <property type="entry name" value="Agglutinin"/>
    <property type="match status" value="2"/>
</dbReference>
<sequence>MAELPSFFALKSNHSKKCLRIINQNIGKYQGVVQFSGDDVNSSHARFEVERADGNGELVHIKCTTNGKYLRRGDEREKWIVAAGDEPEEDQSHWTCTLFEPQVINKDNKAVIRLLHVQLGRYIRLYTANQGAAFLSRTVLPSGVGHFVEEAAANNFHLCLYADEIAPKPENRLVEYTVVDLNPLALPSPFVLKSNSCDKYLSYILDEESQNHEIVQFSGEDPKREQSIFQVEQANSKDHKENHYVHIKCLYNNKYLRRMDVDKQLIMAVADRRDESTKSWGCTLFKPERVGKASKNHNNVLCRLRHVQSGLYTRPFVENRFELRLSDERPDSHGVDVYTAIHGLP</sequence>
<feature type="domain" description="Agglutinin" evidence="1">
    <location>
        <begin position="184"/>
        <end position="342"/>
    </location>
</feature>
<dbReference type="PANTHER" id="PTHR39244:SF5">
    <property type="entry name" value="NATTERIN-3-LIKE"/>
    <property type="match status" value="1"/>
</dbReference>
<dbReference type="InterPro" id="IPR053237">
    <property type="entry name" value="Natterin_C"/>
</dbReference>
<dbReference type="AlphaFoldDB" id="A0A540NHB1"/>